<protein>
    <recommendedName>
        <fullName evidence="2">Protein BFR2</fullName>
    </recommendedName>
</protein>
<reference evidence="7" key="1">
    <citation type="submission" date="2021-01" db="EMBL/GenBank/DDBJ databases">
        <authorList>
            <person name="Kaushik A."/>
        </authorList>
    </citation>
    <scope>NUCLEOTIDE SEQUENCE</scope>
    <source>
        <strain evidence="7">AG4-R118</strain>
    </source>
</reference>
<evidence type="ECO:0000256" key="2">
    <source>
        <dbReference type="ARBA" id="ARBA00013850"/>
    </source>
</evidence>
<feature type="compositionally biased region" description="Polar residues" evidence="3">
    <location>
        <begin position="830"/>
        <end position="839"/>
    </location>
</feature>
<dbReference type="EMBL" id="CAJMWX010001011">
    <property type="protein sequence ID" value="CAE6442957.1"/>
    <property type="molecule type" value="Genomic_DNA"/>
</dbReference>
<feature type="domain" description="AATF leucine zipper-containing" evidence="6">
    <location>
        <begin position="163"/>
        <end position="294"/>
    </location>
</feature>
<feature type="region of interest" description="Disordered" evidence="3">
    <location>
        <begin position="624"/>
        <end position="650"/>
    </location>
</feature>
<keyword evidence="4" id="KW-0812">Transmembrane</keyword>
<proteinExistence type="inferred from homology"/>
<feature type="compositionally biased region" description="Basic and acidic residues" evidence="3">
    <location>
        <begin position="802"/>
        <end position="812"/>
    </location>
</feature>
<feature type="region of interest" description="Disordered" evidence="3">
    <location>
        <begin position="795"/>
        <end position="847"/>
    </location>
</feature>
<evidence type="ECO:0000259" key="5">
    <source>
        <dbReference type="Pfam" id="PF08164"/>
    </source>
</evidence>
<feature type="compositionally biased region" description="Acidic residues" evidence="3">
    <location>
        <begin position="120"/>
        <end position="132"/>
    </location>
</feature>
<keyword evidence="4" id="KW-0472">Membrane</keyword>
<evidence type="ECO:0000256" key="1">
    <source>
        <dbReference type="ARBA" id="ARBA00008966"/>
    </source>
</evidence>
<dbReference type="GO" id="GO:0000462">
    <property type="term" value="P:maturation of SSU-rRNA from tricistronic rRNA transcript (SSU-rRNA, 5.8S rRNA, LSU-rRNA)"/>
    <property type="evidence" value="ECO:0007669"/>
    <property type="project" value="TreeGrafter"/>
</dbReference>
<comment type="caution">
    <text evidence="7">The sequence shown here is derived from an EMBL/GenBank/DDBJ whole genome shotgun (WGS) entry which is preliminary data.</text>
</comment>
<dbReference type="Pfam" id="PF08164">
    <property type="entry name" value="TRAUB"/>
    <property type="match status" value="1"/>
</dbReference>
<keyword evidence="4" id="KW-1133">Transmembrane helix</keyword>
<evidence type="ECO:0000256" key="3">
    <source>
        <dbReference type="SAM" id="MobiDB-lite"/>
    </source>
</evidence>
<name>A0A8H3G806_9AGAM</name>
<evidence type="ECO:0000313" key="7">
    <source>
        <dbReference type="EMBL" id="CAE6442957.1"/>
    </source>
</evidence>
<organism evidence="7 8">
    <name type="scientific">Rhizoctonia solani</name>
    <dbReference type="NCBI Taxonomy" id="456999"/>
    <lineage>
        <taxon>Eukaryota</taxon>
        <taxon>Fungi</taxon>
        <taxon>Dikarya</taxon>
        <taxon>Basidiomycota</taxon>
        <taxon>Agaricomycotina</taxon>
        <taxon>Agaricomycetes</taxon>
        <taxon>Cantharellales</taxon>
        <taxon>Ceratobasidiaceae</taxon>
        <taxon>Rhizoctonia</taxon>
    </lineage>
</organism>
<feature type="transmembrane region" description="Helical" evidence="4">
    <location>
        <begin position="521"/>
        <end position="548"/>
    </location>
</feature>
<feature type="region of interest" description="Disordered" evidence="3">
    <location>
        <begin position="459"/>
        <end position="506"/>
    </location>
</feature>
<sequence>MSPLSLAEQIAQLEDTAPPEVDIERIDGGGLAEVEESYDLTAGRGHYLDVGASSLRKQRDALVDPKYEGVRTSRSQLYEFDDETDDDIEGDSAGSRSQGEANESGVEDEDNIGETNDASEQAEEESGESGDDDQSRDSEASDAAPESATDNLTAALKKTREADKDKGRAIIQQRALWDSLLETRIRLQKAATATNRLPHPNDLAPYVTSENGREAVQSFLKEVLSFSDELLTLRKRLAQVNEPEIEVPSAKKRKVDSEEETLEQQTLEATKAATEMDVAYHPACVRTLQKWSNKIAAVTPASLSARSGKSFRGGVTRSTVELIEDALGEPGAKAVGRTRVRRSAGGRIGTQVSLEAEGAEGDAEVFDDLDFYQALLRDVIDSRTGAEDDWMARQRMKKAKKVVDTKASKGRKLRYEVHEKLQNFMVPVPTATWHEEQIDELFANLLATSSAVSTTASATSTAQSSASTQSSATSTQTTSHASTITSNTSSSSPTTTSSSTTSSASATSTASSNIFSKSSPYFGYAVGVLVVVCIFGTLLLVLMIRFIVLKFSKKPNQPPMTSDASAWRYSQDTELYSPGAAPNSANTTVSTAPLARHKGLGAEMGEAQAFLSTESVALYPPAKYTDEESDPRRHSRSLSNASSSQATTTPYVQRRPISFMHSPSATHPAFIVDRDQESNSGHGHSDAVEMKAVPEGSQEGQSNSATPGPSMPSMLLARAGHSDAYRQPTVESAGFLSRASTASVYSQPSAIHTPPPMPELPPPPMPVAPQAQVQPRPQSRDLSPDVAAALSNIQTSPSTDTIHGDGLIHSEDNQTTLRQTPGRMGWGRQAPSSIHSNSDLFFGNEQR</sequence>
<dbReference type="Pfam" id="PF13339">
    <property type="entry name" value="AATF-Che1"/>
    <property type="match status" value="1"/>
</dbReference>
<dbReference type="InterPro" id="IPR012617">
    <property type="entry name" value="AATF_C"/>
</dbReference>
<dbReference type="GO" id="GO:0005730">
    <property type="term" value="C:nucleolus"/>
    <property type="evidence" value="ECO:0007669"/>
    <property type="project" value="TreeGrafter"/>
</dbReference>
<feature type="region of interest" description="Disordered" evidence="3">
    <location>
        <begin position="693"/>
        <end position="715"/>
    </location>
</feature>
<dbReference type="InterPro" id="IPR025160">
    <property type="entry name" value="AATF"/>
</dbReference>
<feature type="compositionally biased region" description="Polar residues" evidence="3">
    <location>
        <begin position="698"/>
        <end position="707"/>
    </location>
</feature>
<evidence type="ECO:0000259" key="6">
    <source>
        <dbReference type="Pfam" id="PF13339"/>
    </source>
</evidence>
<evidence type="ECO:0000313" key="8">
    <source>
        <dbReference type="Proteomes" id="UP000663888"/>
    </source>
</evidence>
<dbReference type="Proteomes" id="UP000663888">
    <property type="component" value="Unassembled WGS sequence"/>
</dbReference>
<comment type="similarity">
    <text evidence="1">Belongs to the AATF family.</text>
</comment>
<feature type="region of interest" description="Disordered" evidence="3">
    <location>
        <begin position="746"/>
        <end position="783"/>
    </location>
</feature>
<feature type="region of interest" description="Disordered" evidence="3">
    <location>
        <begin position="1"/>
        <end position="29"/>
    </location>
</feature>
<feature type="compositionally biased region" description="Pro residues" evidence="3">
    <location>
        <begin position="753"/>
        <end position="767"/>
    </location>
</feature>
<dbReference type="PANTHER" id="PTHR15565">
    <property type="entry name" value="AATF PROTEIN APOPTOSIS ANTAGONIZING TRANSCRIPTION FACTOR"/>
    <property type="match status" value="1"/>
</dbReference>
<evidence type="ECO:0000256" key="4">
    <source>
        <dbReference type="SAM" id="Phobius"/>
    </source>
</evidence>
<feature type="compositionally biased region" description="Basic and acidic residues" evidence="3">
    <location>
        <begin position="57"/>
        <end position="71"/>
    </location>
</feature>
<gene>
    <name evidence="7" type="ORF">RDB_LOCUS53433</name>
</gene>
<dbReference type="InterPro" id="IPR039223">
    <property type="entry name" value="AATF/Bfr2"/>
</dbReference>
<accession>A0A8H3G806</accession>
<dbReference type="AlphaFoldDB" id="A0A8H3G806"/>
<feature type="compositionally biased region" description="Low complexity" evidence="3">
    <location>
        <begin position="768"/>
        <end position="777"/>
    </location>
</feature>
<dbReference type="PANTHER" id="PTHR15565:SF0">
    <property type="entry name" value="PROTEIN AATF"/>
    <property type="match status" value="1"/>
</dbReference>
<feature type="compositionally biased region" description="Acidic residues" evidence="3">
    <location>
        <begin position="79"/>
        <end position="90"/>
    </location>
</feature>
<feature type="domain" description="Apoptosis-antagonizing transcription factor C-terminal" evidence="5">
    <location>
        <begin position="372"/>
        <end position="446"/>
    </location>
</feature>
<feature type="region of interest" description="Disordered" evidence="3">
    <location>
        <begin position="49"/>
        <end position="152"/>
    </location>
</feature>